<dbReference type="InterPro" id="IPR029070">
    <property type="entry name" value="Chitinase_insertion_sf"/>
</dbReference>
<reference evidence="3" key="1">
    <citation type="journal article" date="2021" name="PeerJ">
        <title>Extensive microbial diversity within the chicken gut microbiome revealed by metagenomics and culture.</title>
        <authorList>
            <person name="Gilroy R."/>
            <person name="Ravi A."/>
            <person name="Getino M."/>
            <person name="Pursley I."/>
            <person name="Horton D.L."/>
            <person name="Alikhan N.F."/>
            <person name="Baker D."/>
            <person name="Gharbi K."/>
            <person name="Hall N."/>
            <person name="Watson M."/>
            <person name="Adriaenssens E.M."/>
            <person name="Foster-Nyarko E."/>
            <person name="Jarju S."/>
            <person name="Secka A."/>
            <person name="Antonio M."/>
            <person name="Oren A."/>
            <person name="Chaudhuri R.R."/>
            <person name="La Ragione R."/>
            <person name="Hildebrand F."/>
            <person name="Pallen M.J."/>
        </authorList>
    </citation>
    <scope>NUCLEOTIDE SEQUENCE</scope>
    <source>
        <strain evidence="3">CHK183-5548</strain>
    </source>
</reference>
<feature type="chain" id="PRO_5039018418" evidence="1">
    <location>
        <begin position="22"/>
        <end position="559"/>
    </location>
</feature>
<proteinExistence type="predicted"/>
<dbReference type="Gene3D" id="3.10.50.10">
    <property type="match status" value="1"/>
</dbReference>
<dbReference type="Proteomes" id="UP000823883">
    <property type="component" value="Unassembled WGS sequence"/>
</dbReference>
<dbReference type="SMART" id="SM00636">
    <property type="entry name" value="Glyco_18"/>
    <property type="match status" value="1"/>
</dbReference>
<dbReference type="Pfam" id="PF00704">
    <property type="entry name" value="Glyco_hydro_18"/>
    <property type="match status" value="1"/>
</dbReference>
<dbReference type="Pfam" id="PF08239">
    <property type="entry name" value="SH3_3"/>
    <property type="match status" value="1"/>
</dbReference>
<feature type="domain" description="GH18" evidence="2">
    <location>
        <begin position="217"/>
        <end position="559"/>
    </location>
</feature>
<dbReference type="InterPro" id="IPR001223">
    <property type="entry name" value="Glyco_hydro18_cat"/>
</dbReference>
<dbReference type="Gene3D" id="3.20.20.80">
    <property type="entry name" value="Glycosidases"/>
    <property type="match status" value="1"/>
</dbReference>
<keyword evidence="1" id="KW-0732">Signal</keyword>
<evidence type="ECO:0000259" key="2">
    <source>
        <dbReference type="PROSITE" id="PS51910"/>
    </source>
</evidence>
<dbReference type="InterPro" id="IPR017853">
    <property type="entry name" value="GH"/>
</dbReference>
<dbReference type="SUPFAM" id="SSF51445">
    <property type="entry name" value="(Trans)glycosidases"/>
    <property type="match status" value="1"/>
</dbReference>
<feature type="signal peptide" evidence="1">
    <location>
        <begin position="1"/>
        <end position="21"/>
    </location>
</feature>
<comment type="caution">
    <text evidence="3">The sequence shown here is derived from an EMBL/GenBank/DDBJ whole genome shotgun (WGS) entry which is preliminary data.</text>
</comment>
<dbReference type="GO" id="GO:0008061">
    <property type="term" value="F:chitin binding"/>
    <property type="evidence" value="ECO:0007669"/>
    <property type="project" value="InterPro"/>
</dbReference>
<dbReference type="Gene3D" id="2.30.30.40">
    <property type="entry name" value="SH3 Domains"/>
    <property type="match status" value="1"/>
</dbReference>
<gene>
    <name evidence="3" type="ORF">IAA04_04275</name>
</gene>
<evidence type="ECO:0000256" key="1">
    <source>
        <dbReference type="SAM" id="SignalP"/>
    </source>
</evidence>
<reference evidence="3" key="2">
    <citation type="submission" date="2021-04" db="EMBL/GenBank/DDBJ databases">
        <authorList>
            <person name="Gilroy R."/>
        </authorList>
    </citation>
    <scope>NUCLEOTIDE SEQUENCE</scope>
    <source>
        <strain evidence="3">CHK183-5548</strain>
    </source>
</reference>
<protein>
    <submittedName>
        <fullName evidence="3">SH3 domain-containing protein</fullName>
    </submittedName>
</protein>
<dbReference type="PANTHER" id="PTHR46066">
    <property type="entry name" value="CHITINASE DOMAIN-CONTAINING PROTEIN 1 FAMILY MEMBER"/>
    <property type="match status" value="1"/>
</dbReference>
<name>A0A9D2T5G6_9FIRM</name>
<dbReference type="PANTHER" id="PTHR46066:SF2">
    <property type="entry name" value="CHITINASE DOMAIN-CONTAINING PROTEIN 1"/>
    <property type="match status" value="1"/>
</dbReference>
<accession>A0A9D2T5G6</accession>
<evidence type="ECO:0000313" key="4">
    <source>
        <dbReference type="Proteomes" id="UP000823883"/>
    </source>
</evidence>
<dbReference type="PROSITE" id="PS51910">
    <property type="entry name" value="GH18_2"/>
    <property type="match status" value="1"/>
</dbReference>
<dbReference type="GO" id="GO:0005975">
    <property type="term" value="P:carbohydrate metabolic process"/>
    <property type="evidence" value="ECO:0007669"/>
    <property type="project" value="InterPro"/>
</dbReference>
<dbReference type="AlphaFoldDB" id="A0A9D2T5G6"/>
<dbReference type="InterPro" id="IPR003646">
    <property type="entry name" value="SH3-like_bac-type"/>
</dbReference>
<evidence type="ECO:0000313" key="3">
    <source>
        <dbReference type="EMBL" id="HJC47247.1"/>
    </source>
</evidence>
<sequence>MKRGAKAAFRAVLLLALAAAAAGGVWTAGRYMPSHEAADIGELFPAQGTRVSIVWNDEVQDAEGIYEENQVYLPLDWVNDNLNERFYWDSNEELLVYALPDSIVYADAGTEGENGHLLRVEEDGVYLSAGLVAGYTDIRSVYFDNPAVHDGGEDEKAARRICIDSEWGEEQHAVVRWDGAVRQRGGVKSPVVTEIEAGTGVKILNEMDNWSYVRTDTGFLGYISNWKLKDRETVIPDSSFQAPVYQSQLLGERVSLVWHQVTTADANDNFDSMIEGVKGVNVVAPTWFALTDNEGNFRSLADREYVEKAHERGLQVWALLDNFSGDVQTEVLLSSTSTRRKLIGALVDEVLRYDIDGLNLDFESIKPEAGVHYIQFIRELSIECRANGIILSVDNYVPSAYTEYYDRKEQGVVADYVIVMAYDEHHAGGEMGTVASLPYVKDGLANTMELVPKEKVIGAVPLYTRIWTVKDGETTSRAVGMKAAQKWIDENQVELEWLDDLGQYYGELKGEDGSVQYIWMEDARSLALKAEAVDESGAAGIAFWKLGFEPDEIWDVVNP</sequence>
<organism evidence="3 4">
    <name type="scientific">Candidatus Lachnoclostridium pullistercoris</name>
    <dbReference type="NCBI Taxonomy" id="2838632"/>
    <lineage>
        <taxon>Bacteria</taxon>
        <taxon>Bacillati</taxon>
        <taxon>Bacillota</taxon>
        <taxon>Clostridia</taxon>
        <taxon>Lachnospirales</taxon>
        <taxon>Lachnospiraceae</taxon>
    </lineage>
</organism>
<dbReference type="InterPro" id="IPR011583">
    <property type="entry name" value="Chitinase_II/V-like_cat"/>
</dbReference>
<dbReference type="EMBL" id="DWWL01000026">
    <property type="protein sequence ID" value="HJC47247.1"/>
    <property type="molecule type" value="Genomic_DNA"/>
</dbReference>